<organism evidence="1 2">
    <name type="scientific">Vitis vinifera</name>
    <name type="common">Grape</name>
    <dbReference type="NCBI Taxonomy" id="29760"/>
    <lineage>
        <taxon>Eukaryota</taxon>
        <taxon>Viridiplantae</taxon>
        <taxon>Streptophyta</taxon>
        <taxon>Embryophyta</taxon>
        <taxon>Tracheophyta</taxon>
        <taxon>Spermatophyta</taxon>
        <taxon>Magnoliopsida</taxon>
        <taxon>eudicotyledons</taxon>
        <taxon>Gunneridae</taxon>
        <taxon>Pentapetalae</taxon>
        <taxon>rosids</taxon>
        <taxon>Vitales</taxon>
        <taxon>Vitaceae</taxon>
        <taxon>Viteae</taxon>
        <taxon>Vitis</taxon>
    </lineage>
</organism>
<evidence type="ECO:0000313" key="2">
    <source>
        <dbReference type="Proteomes" id="UP000288805"/>
    </source>
</evidence>
<dbReference type="Proteomes" id="UP000288805">
    <property type="component" value="Unassembled WGS sequence"/>
</dbReference>
<accession>A0A438CS96</accession>
<gene>
    <name evidence="1" type="ORF">CK203_116820</name>
</gene>
<proteinExistence type="predicted"/>
<dbReference type="EMBL" id="QGNW01002041">
    <property type="protein sequence ID" value="RVW26091.1"/>
    <property type="molecule type" value="Genomic_DNA"/>
</dbReference>
<sequence length="77" mass="9069">MCGTLWSDRLWRAEPCEAWEECQEGWLRVESKTFEVEVEERRGRLQATIVERKGGISSWVRLGPQPWDSPRLPDSEH</sequence>
<reference evidence="1 2" key="1">
    <citation type="journal article" date="2018" name="PLoS Genet.">
        <title>Population sequencing reveals clonal diversity and ancestral inbreeding in the grapevine cultivar Chardonnay.</title>
        <authorList>
            <person name="Roach M.J."/>
            <person name="Johnson D.L."/>
            <person name="Bohlmann J."/>
            <person name="van Vuuren H.J."/>
            <person name="Jones S.J."/>
            <person name="Pretorius I.S."/>
            <person name="Schmidt S.A."/>
            <person name="Borneman A.R."/>
        </authorList>
    </citation>
    <scope>NUCLEOTIDE SEQUENCE [LARGE SCALE GENOMIC DNA]</scope>
    <source>
        <strain evidence="2">cv. Chardonnay</strain>
        <tissue evidence="1">Leaf</tissue>
    </source>
</reference>
<comment type="caution">
    <text evidence="1">The sequence shown here is derived from an EMBL/GenBank/DDBJ whole genome shotgun (WGS) entry which is preliminary data.</text>
</comment>
<protein>
    <submittedName>
        <fullName evidence="1">Uncharacterized protein</fullName>
    </submittedName>
</protein>
<evidence type="ECO:0000313" key="1">
    <source>
        <dbReference type="EMBL" id="RVW26091.1"/>
    </source>
</evidence>
<name>A0A438CS96_VITVI</name>
<dbReference type="AlphaFoldDB" id="A0A438CS96"/>